<feature type="region of interest" description="Disordered" evidence="9">
    <location>
        <begin position="463"/>
        <end position="534"/>
    </location>
</feature>
<evidence type="ECO:0000256" key="6">
    <source>
        <dbReference type="ARBA" id="ARBA00023136"/>
    </source>
</evidence>
<evidence type="ECO:0000256" key="10">
    <source>
        <dbReference type="SAM" id="SignalP"/>
    </source>
</evidence>
<feature type="coiled-coil region" evidence="8">
    <location>
        <begin position="175"/>
        <end position="202"/>
    </location>
</feature>
<dbReference type="RefSeq" id="WP_242653307.1">
    <property type="nucleotide sequence ID" value="NZ_FOZG01000001.1"/>
</dbReference>
<proteinExistence type="inferred from homology"/>
<evidence type="ECO:0000256" key="7">
    <source>
        <dbReference type="ARBA" id="ARBA00023237"/>
    </source>
</evidence>
<dbReference type="InterPro" id="IPR051906">
    <property type="entry name" value="TolC-like"/>
</dbReference>
<dbReference type="Proteomes" id="UP000198824">
    <property type="component" value="Unassembled WGS sequence"/>
</dbReference>
<evidence type="ECO:0000256" key="3">
    <source>
        <dbReference type="ARBA" id="ARBA00022448"/>
    </source>
</evidence>
<keyword evidence="6" id="KW-0472">Membrane</keyword>
<protein>
    <submittedName>
        <fullName evidence="11">Outer membrane protein</fullName>
    </submittedName>
</protein>
<dbReference type="SUPFAM" id="SSF56954">
    <property type="entry name" value="Outer membrane efflux proteins (OEP)"/>
    <property type="match status" value="1"/>
</dbReference>
<keyword evidence="10" id="KW-0732">Signal</keyword>
<evidence type="ECO:0000256" key="8">
    <source>
        <dbReference type="SAM" id="Coils"/>
    </source>
</evidence>
<evidence type="ECO:0000256" key="4">
    <source>
        <dbReference type="ARBA" id="ARBA00022452"/>
    </source>
</evidence>
<sequence>MRIAILLAGAALATTSAQAVTLREALVQVYQGNPSLTAARAQQRATDEGVPIARAAGLPQAGVDASFQEFALQATNNIVAPRRAASAGLSIGVPIYSGGQVRNGIRAADARVEAGRANLRSTEAGVFVETVSAYMNVIRDEAIVELNRGNVRVLQTNVQAAQDRFEVGDLTRTDVAQSQARLAIAQSQLQSALAQLDASRENYLRVVGTAPATLDAPPPLPAFPATPDDAVDVAVSNNPALSQARATSRAAALDVRVAESLRLPRVTANASGNYVNYLNSIGGGGLIQSPPNYQRSATLSVGVNLPLFQGGLPGARVRQAQAIQSQTLEQTTFVERDVVAQARTNYSLWTAAQAVITSSEQAVAANELALEGVRAENSVGTRNVLDVLNAEQELLNSRVQLVAARRDAYVAGFALLASLGKAEAKDLGLDGGPLYDPTVNYRRVRNSINDWAKDPEPQPVAATTLGVPSPTQVTVEQNRAATAPRNRLDAPAATTSPAAPPATAPNLRPGVQPPVTPPVAQPPGTRSHVTTPRS</sequence>
<keyword evidence="7" id="KW-0998">Cell outer membrane</keyword>
<dbReference type="GO" id="GO:0009279">
    <property type="term" value="C:cell outer membrane"/>
    <property type="evidence" value="ECO:0007669"/>
    <property type="project" value="UniProtKB-SubCell"/>
</dbReference>
<keyword evidence="4" id="KW-1134">Transmembrane beta strand</keyword>
<name>A0A1I6JTD4_9SPHN</name>
<evidence type="ECO:0000256" key="9">
    <source>
        <dbReference type="SAM" id="MobiDB-lite"/>
    </source>
</evidence>
<keyword evidence="8" id="KW-0175">Coiled coil</keyword>
<dbReference type="GO" id="GO:0015562">
    <property type="term" value="F:efflux transmembrane transporter activity"/>
    <property type="evidence" value="ECO:0007669"/>
    <property type="project" value="InterPro"/>
</dbReference>
<reference evidence="11 12" key="1">
    <citation type="submission" date="2016-10" db="EMBL/GenBank/DDBJ databases">
        <authorList>
            <person name="de Groot N.N."/>
        </authorList>
    </citation>
    <scope>NUCLEOTIDE SEQUENCE [LARGE SCALE GENOMIC DNA]</scope>
    <source>
        <strain evidence="11 12">S5-249</strain>
    </source>
</reference>
<dbReference type="EMBL" id="FOZG01000001">
    <property type="protein sequence ID" value="SFR82181.1"/>
    <property type="molecule type" value="Genomic_DNA"/>
</dbReference>
<accession>A0A1I6JTD4</accession>
<dbReference type="AlphaFoldDB" id="A0A1I6JTD4"/>
<dbReference type="NCBIfam" id="TIGR01844">
    <property type="entry name" value="type_I_sec_TolC"/>
    <property type="match status" value="1"/>
</dbReference>
<evidence type="ECO:0000313" key="12">
    <source>
        <dbReference type="Proteomes" id="UP000198824"/>
    </source>
</evidence>
<dbReference type="PANTHER" id="PTHR30026">
    <property type="entry name" value="OUTER MEMBRANE PROTEIN TOLC"/>
    <property type="match status" value="1"/>
</dbReference>
<keyword evidence="5" id="KW-0812">Transmembrane</keyword>
<keyword evidence="3" id="KW-0813">Transport</keyword>
<gene>
    <name evidence="11" type="ORF">SAMN05192580_0829</name>
</gene>
<dbReference type="GO" id="GO:1990281">
    <property type="term" value="C:efflux pump complex"/>
    <property type="evidence" value="ECO:0007669"/>
    <property type="project" value="TreeGrafter"/>
</dbReference>
<comment type="subcellular location">
    <subcellularLocation>
        <location evidence="1">Cell outer membrane</location>
    </subcellularLocation>
</comment>
<evidence type="ECO:0000256" key="1">
    <source>
        <dbReference type="ARBA" id="ARBA00004442"/>
    </source>
</evidence>
<keyword evidence="12" id="KW-1185">Reference proteome</keyword>
<feature type="compositionally biased region" description="Pro residues" evidence="9">
    <location>
        <begin position="511"/>
        <end position="521"/>
    </location>
</feature>
<dbReference type="InterPro" id="IPR010130">
    <property type="entry name" value="T1SS_OMP_TolC"/>
</dbReference>
<dbReference type="Gene3D" id="1.20.1600.10">
    <property type="entry name" value="Outer membrane efflux proteins (OEP)"/>
    <property type="match status" value="1"/>
</dbReference>
<evidence type="ECO:0000256" key="2">
    <source>
        <dbReference type="ARBA" id="ARBA00007613"/>
    </source>
</evidence>
<dbReference type="InterPro" id="IPR003423">
    <property type="entry name" value="OMP_efflux"/>
</dbReference>
<feature type="chain" id="PRO_5011522041" evidence="10">
    <location>
        <begin position="20"/>
        <end position="534"/>
    </location>
</feature>
<dbReference type="STRING" id="1166337.SAMN05192580_0829"/>
<dbReference type="PANTHER" id="PTHR30026:SF22">
    <property type="entry name" value="OUTER MEMBRANE EFFLUX PROTEIN"/>
    <property type="match status" value="1"/>
</dbReference>
<evidence type="ECO:0000256" key="5">
    <source>
        <dbReference type="ARBA" id="ARBA00022692"/>
    </source>
</evidence>
<dbReference type="Pfam" id="PF02321">
    <property type="entry name" value="OEP"/>
    <property type="match status" value="2"/>
</dbReference>
<evidence type="ECO:0000313" key="11">
    <source>
        <dbReference type="EMBL" id="SFR82181.1"/>
    </source>
</evidence>
<dbReference type="GO" id="GO:0015288">
    <property type="term" value="F:porin activity"/>
    <property type="evidence" value="ECO:0007669"/>
    <property type="project" value="TreeGrafter"/>
</dbReference>
<feature type="compositionally biased region" description="Polar residues" evidence="9">
    <location>
        <begin position="469"/>
        <end position="480"/>
    </location>
</feature>
<feature type="signal peptide" evidence="10">
    <location>
        <begin position="1"/>
        <end position="19"/>
    </location>
</feature>
<comment type="similarity">
    <text evidence="2">Belongs to the outer membrane factor (OMF) (TC 1.B.17) family.</text>
</comment>
<organism evidence="11 12">
    <name type="scientific">Sphingomonas jatrophae</name>
    <dbReference type="NCBI Taxonomy" id="1166337"/>
    <lineage>
        <taxon>Bacteria</taxon>
        <taxon>Pseudomonadati</taxon>
        <taxon>Pseudomonadota</taxon>
        <taxon>Alphaproteobacteria</taxon>
        <taxon>Sphingomonadales</taxon>
        <taxon>Sphingomonadaceae</taxon>
        <taxon>Sphingomonas</taxon>
    </lineage>
</organism>